<evidence type="ECO:0000313" key="8">
    <source>
        <dbReference type="Proteomes" id="UP000617402"/>
    </source>
</evidence>
<proteinExistence type="inferred from homology"/>
<keyword evidence="3 7" id="KW-0378">Hydrolase</keyword>
<dbReference type="EC" id="3.6.1.23" evidence="2"/>
<dbReference type="InterPro" id="IPR008181">
    <property type="entry name" value="dUTPase"/>
</dbReference>
<reference evidence="7 8" key="1">
    <citation type="submission" date="2020-07" db="EMBL/GenBank/DDBJ databases">
        <title>Draft whole-genome sequence of Heliobacterium chlorum DSM 3682, type strain.</title>
        <authorList>
            <person name="Kyndt J.A."/>
            <person name="Meyer T.E."/>
            <person name="Imhoff J.F."/>
        </authorList>
    </citation>
    <scope>NUCLEOTIDE SEQUENCE [LARGE SCALE GENOMIC DNA]</scope>
    <source>
        <strain evidence="7 8">DSM 3682</strain>
    </source>
</reference>
<keyword evidence="4" id="KW-0546">Nucleotide metabolism</keyword>
<dbReference type="CDD" id="cd07557">
    <property type="entry name" value="trimeric_dUTPase"/>
    <property type="match status" value="1"/>
</dbReference>
<dbReference type="InterPro" id="IPR029054">
    <property type="entry name" value="dUTPase-like"/>
</dbReference>
<evidence type="ECO:0000256" key="3">
    <source>
        <dbReference type="ARBA" id="ARBA00022801"/>
    </source>
</evidence>
<evidence type="ECO:0000256" key="5">
    <source>
        <dbReference type="ARBA" id="ARBA00047686"/>
    </source>
</evidence>
<dbReference type="NCBIfam" id="TIGR00576">
    <property type="entry name" value="dut"/>
    <property type="match status" value="1"/>
</dbReference>
<dbReference type="NCBIfam" id="NF001862">
    <property type="entry name" value="PRK00601.1"/>
    <property type="match status" value="1"/>
</dbReference>
<keyword evidence="8" id="KW-1185">Reference proteome</keyword>
<evidence type="ECO:0000313" key="7">
    <source>
        <dbReference type="EMBL" id="MBC9786501.1"/>
    </source>
</evidence>
<evidence type="ECO:0000256" key="1">
    <source>
        <dbReference type="ARBA" id="ARBA00006581"/>
    </source>
</evidence>
<dbReference type="RefSeq" id="WP_188041925.1">
    <property type="nucleotide sequence ID" value="NZ_JACVHF010000042.1"/>
</dbReference>
<organism evidence="7 8">
    <name type="scientific">Heliobacterium chlorum</name>
    <dbReference type="NCBI Taxonomy" id="2698"/>
    <lineage>
        <taxon>Bacteria</taxon>
        <taxon>Bacillati</taxon>
        <taxon>Bacillota</taxon>
        <taxon>Clostridia</taxon>
        <taxon>Eubacteriales</taxon>
        <taxon>Heliobacteriaceae</taxon>
        <taxon>Heliobacterium</taxon>
    </lineage>
</organism>
<dbReference type="GO" id="GO:0004170">
    <property type="term" value="F:dUTP diphosphatase activity"/>
    <property type="evidence" value="ECO:0007669"/>
    <property type="project" value="UniProtKB-EC"/>
</dbReference>
<accession>A0ABR7T9R7</accession>
<evidence type="ECO:0000256" key="2">
    <source>
        <dbReference type="ARBA" id="ARBA00012379"/>
    </source>
</evidence>
<dbReference type="InterPro" id="IPR033704">
    <property type="entry name" value="dUTPase_trimeric"/>
</dbReference>
<comment type="catalytic activity">
    <reaction evidence="5">
        <text>dUTP + H2O = dUMP + diphosphate + H(+)</text>
        <dbReference type="Rhea" id="RHEA:10248"/>
        <dbReference type="ChEBI" id="CHEBI:15377"/>
        <dbReference type="ChEBI" id="CHEBI:15378"/>
        <dbReference type="ChEBI" id="CHEBI:33019"/>
        <dbReference type="ChEBI" id="CHEBI:61555"/>
        <dbReference type="ChEBI" id="CHEBI:246422"/>
        <dbReference type="EC" id="3.6.1.23"/>
    </reaction>
</comment>
<name>A0ABR7T9R7_HELCL</name>
<dbReference type="PANTHER" id="PTHR11241:SF0">
    <property type="entry name" value="DEOXYURIDINE 5'-TRIPHOSPHATE NUCLEOTIDOHYDROLASE"/>
    <property type="match status" value="1"/>
</dbReference>
<comment type="caution">
    <text evidence="7">The sequence shown here is derived from an EMBL/GenBank/DDBJ whole genome shotgun (WGS) entry which is preliminary data.</text>
</comment>
<dbReference type="PANTHER" id="PTHR11241">
    <property type="entry name" value="DEOXYURIDINE 5'-TRIPHOSPHATE NUCLEOTIDOHYDROLASE"/>
    <property type="match status" value="1"/>
</dbReference>
<protein>
    <recommendedName>
        <fullName evidence="2">dUTP diphosphatase</fullName>
        <ecNumber evidence="2">3.6.1.23</ecNumber>
    </recommendedName>
</protein>
<gene>
    <name evidence="7" type="primary">dut</name>
    <name evidence="7" type="ORF">H1S01_18770</name>
</gene>
<dbReference type="Pfam" id="PF00692">
    <property type="entry name" value="dUTPase"/>
    <property type="match status" value="1"/>
</dbReference>
<dbReference type="Proteomes" id="UP000617402">
    <property type="component" value="Unassembled WGS sequence"/>
</dbReference>
<evidence type="ECO:0000256" key="4">
    <source>
        <dbReference type="ARBA" id="ARBA00023080"/>
    </source>
</evidence>
<evidence type="ECO:0000259" key="6">
    <source>
        <dbReference type="Pfam" id="PF00692"/>
    </source>
</evidence>
<dbReference type="InterPro" id="IPR036157">
    <property type="entry name" value="dUTPase-like_sf"/>
</dbReference>
<dbReference type="EMBL" id="JACVHF010000042">
    <property type="protein sequence ID" value="MBC9786501.1"/>
    <property type="molecule type" value="Genomic_DNA"/>
</dbReference>
<comment type="similarity">
    <text evidence="1">Belongs to the dUTPase family.</text>
</comment>
<feature type="domain" description="dUTPase-like" evidence="6">
    <location>
        <begin position="49"/>
        <end position="158"/>
    </location>
</feature>
<sequence>MNISVKKLHPDAIVPQRQTPLASGFDLHVLDVVSPRKTGAPYDDRFDSMLLQPSDRILVRTGVAVQIPMGMEAQVRPRSGLALKHGVTVLNTPGTIDTDYTGDISVILIHLGDEPINISKGDRVAQLVFQPVFHEVVLSLKDRIHLTGRGIRGFGHTG</sequence>
<dbReference type="Gene3D" id="2.70.40.10">
    <property type="match status" value="1"/>
</dbReference>
<dbReference type="SUPFAM" id="SSF51283">
    <property type="entry name" value="dUTPase-like"/>
    <property type="match status" value="1"/>
</dbReference>